<gene>
    <name evidence="5" type="ORF">SAMN05421753_114110</name>
</gene>
<dbReference type="EMBL" id="FOQD01000014">
    <property type="protein sequence ID" value="SFJ00490.1"/>
    <property type="molecule type" value="Genomic_DNA"/>
</dbReference>
<evidence type="ECO:0000313" key="5">
    <source>
        <dbReference type="EMBL" id="SFJ00490.1"/>
    </source>
</evidence>
<dbReference type="OrthoDB" id="260338at2"/>
<name>A0A1I3MUM6_9PLAN</name>
<dbReference type="InterPro" id="IPR052336">
    <property type="entry name" value="MlaD_Phospholipid_Transporter"/>
</dbReference>
<evidence type="ECO:0000256" key="2">
    <source>
        <dbReference type="SAM" id="MobiDB-lite"/>
    </source>
</evidence>
<evidence type="ECO:0000313" key="6">
    <source>
        <dbReference type="Proteomes" id="UP000199518"/>
    </source>
</evidence>
<sequence length="392" mass="43037">MTERQLQFRVGIFVVLAMAVGAVLIFQFSEFKHFWQKTYPLAVHFQEVPGLHAGSPVKQNGITIGVVKEMVLDDDQGGVLVIVEIFEGFQIRADSQPHLSRSFFGDAKIDFSPGRSTQMMPPRTRVEGVAATDPMLAIERLERTVGVTLTSFETTSQEWKLVGKNLNELMDTNRGNLNDVIERTAIALDRFNQTMETASATFVDAGEALRTASSTLANANTLLADPQLQRDLRQTAASLPLIAEETRQTIAAARASMAKVTENLDTIQQATLPLAKESDVIARKLSSSLIQLESLLTELNQFSQMLNAKDGSLQKFASDPQLYQHLNRSASSLAVLLENLDPALRDLKIFADKVARHPELLGVSGAMRGSTGIKDAPEVQQTGFSTPGREQR</sequence>
<feature type="domain" description="Mce/MlaD" evidence="4">
    <location>
        <begin position="38"/>
        <end position="114"/>
    </location>
</feature>
<feature type="transmembrane region" description="Helical" evidence="3">
    <location>
        <begin position="6"/>
        <end position="28"/>
    </location>
</feature>
<dbReference type="STRING" id="1576369.SAMN05421753_114110"/>
<protein>
    <submittedName>
        <fullName evidence="5">Phospholipid/cholesterol/gamma-HCH transport system substrate-binding protein</fullName>
    </submittedName>
</protein>
<keyword evidence="3" id="KW-0472">Membrane</keyword>
<proteinExistence type="predicted"/>
<reference evidence="6" key="1">
    <citation type="submission" date="2016-10" db="EMBL/GenBank/DDBJ databases">
        <authorList>
            <person name="Varghese N."/>
            <person name="Submissions S."/>
        </authorList>
    </citation>
    <scope>NUCLEOTIDE SEQUENCE [LARGE SCALE GENOMIC DNA]</scope>
    <source>
        <strain evidence="6">DSM 26348</strain>
    </source>
</reference>
<evidence type="ECO:0000256" key="3">
    <source>
        <dbReference type="SAM" id="Phobius"/>
    </source>
</evidence>
<organism evidence="5 6">
    <name type="scientific">Planctomicrobium piriforme</name>
    <dbReference type="NCBI Taxonomy" id="1576369"/>
    <lineage>
        <taxon>Bacteria</taxon>
        <taxon>Pseudomonadati</taxon>
        <taxon>Planctomycetota</taxon>
        <taxon>Planctomycetia</taxon>
        <taxon>Planctomycetales</taxon>
        <taxon>Planctomycetaceae</taxon>
        <taxon>Planctomicrobium</taxon>
    </lineage>
</organism>
<evidence type="ECO:0000256" key="1">
    <source>
        <dbReference type="SAM" id="Coils"/>
    </source>
</evidence>
<dbReference type="AlphaFoldDB" id="A0A1I3MUM6"/>
<feature type="region of interest" description="Disordered" evidence="2">
    <location>
        <begin position="366"/>
        <end position="392"/>
    </location>
</feature>
<keyword evidence="3" id="KW-1133">Transmembrane helix</keyword>
<dbReference type="Pfam" id="PF02470">
    <property type="entry name" value="MlaD"/>
    <property type="match status" value="1"/>
</dbReference>
<evidence type="ECO:0000259" key="4">
    <source>
        <dbReference type="Pfam" id="PF02470"/>
    </source>
</evidence>
<accession>A0A1I3MUM6</accession>
<keyword evidence="1" id="KW-0175">Coiled coil</keyword>
<dbReference type="PANTHER" id="PTHR33371:SF4">
    <property type="entry name" value="INTERMEMBRANE PHOSPHOLIPID TRANSPORT SYSTEM BINDING PROTEIN MLAD"/>
    <property type="match status" value="1"/>
</dbReference>
<dbReference type="PANTHER" id="PTHR33371">
    <property type="entry name" value="INTERMEMBRANE PHOSPHOLIPID TRANSPORT SYSTEM BINDING PROTEIN MLAD-RELATED"/>
    <property type="match status" value="1"/>
</dbReference>
<dbReference type="RefSeq" id="WP_092053016.1">
    <property type="nucleotide sequence ID" value="NZ_FOQD01000014.1"/>
</dbReference>
<dbReference type="Proteomes" id="UP000199518">
    <property type="component" value="Unassembled WGS sequence"/>
</dbReference>
<keyword evidence="3" id="KW-0812">Transmembrane</keyword>
<dbReference type="InterPro" id="IPR003399">
    <property type="entry name" value="Mce/MlaD"/>
</dbReference>
<feature type="coiled-coil region" evidence="1">
    <location>
        <begin position="243"/>
        <end position="270"/>
    </location>
</feature>
<keyword evidence="6" id="KW-1185">Reference proteome</keyword>